<dbReference type="EMBL" id="AY940168">
    <property type="protein sequence ID" value="AAX46946.2"/>
    <property type="molecule type" value="Genomic_DNA"/>
</dbReference>
<dbReference type="InterPro" id="IPR046691">
    <property type="entry name" value="DUF6561"/>
</dbReference>
<evidence type="ECO:0000313" key="2">
    <source>
        <dbReference type="Proteomes" id="UP000000915"/>
    </source>
</evidence>
<reference evidence="1 2" key="1">
    <citation type="journal article" date="2005" name="PLoS Biol.">
        <title>Three Prochlorococcus cyanophage genomes: signature features and ecological interpretations.</title>
        <authorList>
            <person name="Sullivan M.B."/>
            <person name="Coleman M.L."/>
            <person name="Weigele P."/>
            <person name="Rohwer F."/>
            <person name="Chisholm S.W."/>
        </authorList>
    </citation>
    <scope>NUCLEOTIDE SEQUENCE</scope>
</reference>
<proteinExistence type="predicted"/>
<keyword evidence="2" id="KW-1185">Reference proteome</keyword>
<dbReference type="KEGG" id="vg:3294680"/>
<gene>
    <name evidence="1" type="ORF">PSSM4_145</name>
</gene>
<sequence>MEQEQSVVRLILLRQRSEYLLAKITELDEEPVYLLERCYEVSEEGELIPFPKHSSQRDIFLTSDVVLTILEPSQTLLDKYNA</sequence>
<dbReference type="OrthoDB" id="25340at10239"/>
<dbReference type="Pfam" id="PF20198">
    <property type="entry name" value="DUF6561"/>
    <property type="match status" value="1"/>
</dbReference>
<protein>
    <submittedName>
        <fullName evidence="1">Uncharacterized protein</fullName>
    </submittedName>
</protein>
<dbReference type="GeneID" id="3294680"/>
<dbReference type="Proteomes" id="UP000000915">
    <property type="component" value="Segment"/>
</dbReference>
<organismHost>
    <name type="scientific">Prochlorococcus</name>
    <dbReference type="NCBI Taxonomy" id="1218"/>
</organismHost>
<organism evidence="1 2">
    <name type="scientific">Prochlorococcus phage P-SSM4</name>
    <dbReference type="NCBI Taxonomy" id="268747"/>
    <lineage>
        <taxon>Viruses</taxon>
        <taxon>Duplodnaviria</taxon>
        <taxon>Heunggongvirae</taxon>
        <taxon>Uroviricota</taxon>
        <taxon>Caudoviricetes</taxon>
        <taxon>Pantevenvirales</taxon>
        <taxon>Kyanoviridae</taxon>
        <taxon>Ronodorvirus</taxon>
        <taxon>Ronodorvirus ssm4</taxon>
    </lineage>
</organism>
<reference evidence="1 2" key="2">
    <citation type="journal article" date="2010" name="Environ. Microbiol.">
        <title>Genomic analysis of oceanic cyanobacterial myoviruses compared with T4-like myoviruses from diverse hosts and environments.</title>
        <authorList>
            <person name="Sullivan M.B."/>
            <person name="Huang K.H."/>
            <person name="Ignacio-Espinoza J.C."/>
            <person name="Berlin A.M."/>
            <person name="Kelly L."/>
            <person name="Weigele P.R."/>
            <person name="DeFrancesco A.S."/>
            <person name="Kern S.E."/>
            <person name="Thompson L.R."/>
            <person name="Young S."/>
            <person name="Yandava C."/>
            <person name="Fu R."/>
            <person name="Krastins B."/>
            <person name="Chase M."/>
            <person name="Sarracino D."/>
            <person name="Osburne M.S."/>
            <person name="Henn M.R."/>
            <person name="Chisholm S.W."/>
        </authorList>
    </citation>
    <scope>NUCLEOTIDE SEQUENCE [LARGE SCALE GENOMIC DNA]</scope>
</reference>
<accession>Q58LF3</accession>
<name>Q58LF3_BPPRS</name>
<evidence type="ECO:0000313" key="1">
    <source>
        <dbReference type="EMBL" id="AAX46946.2"/>
    </source>
</evidence>
<dbReference type="RefSeq" id="YP_214706.2">
    <property type="nucleotide sequence ID" value="NC_006884.2"/>
</dbReference>